<comment type="caution">
    <text evidence="1">The sequence shown here is derived from an EMBL/GenBank/DDBJ whole genome shotgun (WGS) entry which is preliminary data.</text>
</comment>
<dbReference type="STRING" id="35525.A0A164F9X5"/>
<dbReference type="Gene3D" id="3.10.10.10">
    <property type="entry name" value="HIV Type 1 Reverse Transcriptase, subunit A, domain 1"/>
    <property type="match status" value="1"/>
</dbReference>
<dbReference type="SUPFAM" id="SSF56672">
    <property type="entry name" value="DNA/RNA polymerases"/>
    <property type="match status" value="1"/>
</dbReference>
<accession>A0A164F9X5</accession>
<dbReference type="PANTHER" id="PTHR37984:SF5">
    <property type="entry name" value="PROTEIN NYNRIN-LIKE"/>
    <property type="match status" value="1"/>
</dbReference>
<reference evidence="1 2" key="1">
    <citation type="submission" date="2016-03" db="EMBL/GenBank/DDBJ databases">
        <title>EvidentialGene: Evidence-directed Construction of Genes on Genomes.</title>
        <authorList>
            <person name="Gilbert D.G."/>
            <person name="Choi J.-H."/>
            <person name="Mockaitis K."/>
            <person name="Colbourne J."/>
            <person name="Pfrender M."/>
        </authorList>
    </citation>
    <scope>NUCLEOTIDE SEQUENCE [LARGE SCALE GENOMIC DNA]</scope>
    <source>
        <strain evidence="1 2">Xinb3</strain>
        <tissue evidence="1">Complete organism</tissue>
    </source>
</reference>
<dbReference type="EMBL" id="LRGB01020821">
    <property type="protein sequence ID" value="KZR97583.1"/>
    <property type="molecule type" value="Genomic_DNA"/>
</dbReference>
<dbReference type="OrthoDB" id="6377085at2759"/>
<feature type="non-terminal residue" evidence="1">
    <location>
        <position position="197"/>
    </location>
</feature>
<proteinExistence type="predicted"/>
<dbReference type="GO" id="GO:0071897">
    <property type="term" value="P:DNA biosynthetic process"/>
    <property type="evidence" value="ECO:0007669"/>
    <property type="project" value="UniProtKB-ARBA"/>
</dbReference>
<organism evidence="1 2">
    <name type="scientific">Daphnia magna</name>
    <dbReference type="NCBI Taxonomy" id="35525"/>
    <lineage>
        <taxon>Eukaryota</taxon>
        <taxon>Metazoa</taxon>
        <taxon>Ecdysozoa</taxon>
        <taxon>Arthropoda</taxon>
        <taxon>Crustacea</taxon>
        <taxon>Branchiopoda</taxon>
        <taxon>Diplostraca</taxon>
        <taxon>Cladocera</taxon>
        <taxon>Anomopoda</taxon>
        <taxon>Daphniidae</taxon>
        <taxon>Daphnia</taxon>
    </lineage>
</organism>
<name>A0A164F9X5_9CRUS</name>
<dbReference type="AlphaFoldDB" id="A0A164F9X5"/>
<gene>
    <name evidence="1" type="ORF">APZ42_007454</name>
</gene>
<protein>
    <recommendedName>
        <fullName evidence="3">Reverse transcriptase domain-containing protein</fullName>
    </recommendedName>
</protein>
<evidence type="ECO:0000313" key="2">
    <source>
        <dbReference type="Proteomes" id="UP000076858"/>
    </source>
</evidence>
<dbReference type="InterPro" id="IPR050951">
    <property type="entry name" value="Retrovirus_Pol_polyprotein"/>
</dbReference>
<sequence length="197" mass="22073">VFDQSTGLRCMDGPEMVISLKDDAVPYYVNGARPIAFADRPKVKQQLDELQDKGIIEPVTEPSEWAAPLVVARKQDNSIRICVDHTKLNQHVRRPTYPTRTPHDAVAEIAGDAQFFSTFDAANGYFQIPLHPDSQHLTIFMTPWGRYKFLRASMGLCSSSDEYNRRADAAFAQVAQVVRVVDDILRYDSSFSAHVAG</sequence>
<dbReference type="InterPro" id="IPR043128">
    <property type="entry name" value="Rev_trsase/Diguanyl_cyclase"/>
</dbReference>
<dbReference type="Gene3D" id="3.30.70.270">
    <property type="match status" value="1"/>
</dbReference>
<evidence type="ECO:0008006" key="3">
    <source>
        <dbReference type="Google" id="ProtNLM"/>
    </source>
</evidence>
<feature type="non-terminal residue" evidence="1">
    <location>
        <position position="1"/>
    </location>
</feature>
<evidence type="ECO:0000313" key="1">
    <source>
        <dbReference type="EMBL" id="KZR97583.1"/>
    </source>
</evidence>
<dbReference type="Proteomes" id="UP000076858">
    <property type="component" value="Unassembled WGS sequence"/>
</dbReference>
<dbReference type="CDD" id="cd01647">
    <property type="entry name" value="RT_LTR"/>
    <property type="match status" value="1"/>
</dbReference>
<dbReference type="InterPro" id="IPR043502">
    <property type="entry name" value="DNA/RNA_pol_sf"/>
</dbReference>
<keyword evidence="2" id="KW-1185">Reference proteome</keyword>
<dbReference type="PANTHER" id="PTHR37984">
    <property type="entry name" value="PROTEIN CBG26694"/>
    <property type="match status" value="1"/>
</dbReference>